<evidence type="ECO:0000313" key="3">
    <source>
        <dbReference type="EMBL" id="VFJ51652.1"/>
    </source>
</evidence>
<dbReference type="InterPro" id="IPR011704">
    <property type="entry name" value="ATPase_dyneun-rel_AAA"/>
</dbReference>
<dbReference type="InterPro" id="IPR003593">
    <property type="entry name" value="AAA+_ATPase"/>
</dbReference>
<dbReference type="Pfam" id="PF07728">
    <property type="entry name" value="AAA_5"/>
    <property type="match status" value="1"/>
</dbReference>
<sequence length="367" mass="41181">MSMKKNAYFSGQGDTRPSSRPELPTVDPARFRDGRGYRASQDLAAAVNVALTLRIPLLLTGEPGSGKSRLADRIAWELDLYGPWEFVIKSDTRGTDLFYNFDTVGRFHAASTPEADANARNFITFNAMGRAILYARPKSFLTEVLKLPEHLEVVREHPGQPDRPSVVLIDEIDKAPRDVPNDILTEIEGMRFRIPELEAAQGGDVDVALSGNDHHLRPIIIITSNSEKALPDAFVRRCAYFNVKSPPFRQDNPQPGETSVEDIIATRLGKRFIRDGKPTTLGEDAIAFFRHLRRSDAVPLERRPSMAEFIDWLRLILPEEGGGVSQRLADLDRNKLLNDIRAILLKEPGAQEKAKEIFEDWEKSTRG</sequence>
<feature type="region of interest" description="Disordered" evidence="1">
    <location>
        <begin position="1"/>
        <end position="31"/>
    </location>
</feature>
<evidence type="ECO:0000256" key="1">
    <source>
        <dbReference type="SAM" id="MobiDB-lite"/>
    </source>
</evidence>
<name>A0A450SFL1_9GAMM</name>
<gene>
    <name evidence="3" type="ORF">BECKFW1821A_GA0114235_103213</name>
</gene>
<dbReference type="AlphaFoldDB" id="A0A450SFL1"/>
<dbReference type="EMBL" id="CAADEW010000032">
    <property type="protein sequence ID" value="VFJ51652.1"/>
    <property type="molecule type" value="Genomic_DNA"/>
</dbReference>
<organism evidence="3">
    <name type="scientific">Candidatus Kentrum sp. FW</name>
    <dbReference type="NCBI Taxonomy" id="2126338"/>
    <lineage>
        <taxon>Bacteria</taxon>
        <taxon>Pseudomonadati</taxon>
        <taxon>Pseudomonadota</taxon>
        <taxon>Gammaproteobacteria</taxon>
        <taxon>Candidatus Kentrum</taxon>
    </lineage>
</organism>
<dbReference type="InterPro" id="IPR027417">
    <property type="entry name" value="P-loop_NTPase"/>
</dbReference>
<dbReference type="SUPFAM" id="SSF52540">
    <property type="entry name" value="P-loop containing nucleoside triphosphate hydrolases"/>
    <property type="match status" value="1"/>
</dbReference>
<feature type="domain" description="AAA+ ATPase" evidence="2">
    <location>
        <begin position="53"/>
        <end position="279"/>
    </location>
</feature>
<accession>A0A450SFL1</accession>
<evidence type="ECO:0000259" key="2">
    <source>
        <dbReference type="SMART" id="SM00382"/>
    </source>
</evidence>
<dbReference type="GO" id="GO:0016887">
    <property type="term" value="F:ATP hydrolysis activity"/>
    <property type="evidence" value="ECO:0007669"/>
    <property type="project" value="InterPro"/>
</dbReference>
<protein>
    <submittedName>
        <fullName evidence="3">MoxR-like ATPase</fullName>
    </submittedName>
</protein>
<dbReference type="GO" id="GO:0005524">
    <property type="term" value="F:ATP binding"/>
    <property type="evidence" value="ECO:0007669"/>
    <property type="project" value="InterPro"/>
</dbReference>
<dbReference type="Gene3D" id="3.40.50.300">
    <property type="entry name" value="P-loop containing nucleotide triphosphate hydrolases"/>
    <property type="match status" value="1"/>
</dbReference>
<dbReference type="SMART" id="SM00382">
    <property type="entry name" value="AAA"/>
    <property type="match status" value="1"/>
</dbReference>
<proteinExistence type="predicted"/>
<reference evidence="3" key="1">
    <citation type="submission" date="2019-02" db="EMBL/GenBank/DDBJ databases">
        <authorList>
            <person name="Gruber-Vodicka R. H."/>
            <person name="Seah K. B. B."/>
        </authorList>
    </citation>
    <scope>NUCLEOTIDE SEQUENCE</scope>
    <source>
        <strain evidence="3">BECK_BZ15</strain>
    </source>
</reference>